<gene>
    <name evidence="1" type="ORF">CLV75_3592</name>
</gene>
<protein>
    <submittedName>
        <fullName evidence="1">Uncharacterized protein</fullName>
    </submittedName>
</protein>
<name>A0A497YX17_9RHOB</name>
<dbReference type="STRING" id="981384.GCA_000192475_02544"/>
<organism evidence="1 2">
    <name type="scientific">Ruegeria conchae</name>
    <dbReference type="NCBI Taxonomy" id="981384"/>
    <lineage>
        <taxon>Bacteria</taxon>
        <taxon>Pseudomonadati</taxon>
        <taxon>Pseudomonadota</taxon>
        <taxon>Alphaproteobacteria</taxon>
        <taxon>Rhodobacterales</taxon>
        <taxon>Roseobacteraceae</taxon>
        <taxon>Ruegeria</taxon>
    </lineage>
</organism>
<proteinExistence type="predicted"/>
<accession>A0A497YX17</accession>
<comment type="caution">
    <text evidence="1">The sequence shown here is derived from an EMBL/GenBank/DDBJ whole genome shotgun (WGS) entry which is preliminary data.</text>
</comment>
<dbReference type="OrthoDB" id="8364077at2"/>
<keyword evidence="2" id="KW-1185">Reference proteome</keyword>
<reference evidence="1 2" key="1">
    <citation type="submission" date="2018-10" db="EMBL/GenBank/DDBJ databases">
        <title>Genomic Encyclopedia of Archaeal and Bacterial Type Strains, Phase II (KMG-II): from individual species to whole genera.</title>
        <authorList>
            <person name="Goeker M."/>
        </authorList>
    </citation>
    <scope>NUCLEOTIDE SEQUENCE [LARGE SCALE GENOMIC DNA]</scope>
    <source>
        <strain evidence="1 2">DSM 29317</strain>
    </source>
</reference>
<dbReference type="EMBL" id="RCCT01000006">
    <property type="protein sequence ID" value="RLK00601.1"/>
    <property type="molecule type" value="Genomic_DNA"/>
</dbReference>
<dbReference type="RefSeq" id="WP_010440917.1">
    <property type="nucleotide sequence ID" value="NZ_AEYW01000007.1"/>
</dbReference>
<dbReference type="AlphaFoldDB" id="A0A497YX17"/>
<sequence>MIWKTNTHKFSATICQRTGKNCPALARMARALANSVGKAGPTTTAGFGIEGSCDLTHCTSGCTARFRSGPEETRVFCDADSDVAIDHLDSYADLMFGTDSRPIPAGTLSRPPCAMLEVLALSGNTRAQAEYRPSA</sequence>
<dbReference type="Proteomes" id="UP000271700">
    <property type="component" value="Unassembled WGS sequence"/>
</dbReference>
<evidence type="ECO:0000313" key="2">
    <source>
        <dbReference type="Proteomes" id="UP000271700"/>
    </source>
</evidence>
<evidence type="ECO:0000313" key="1">
    <source>
        <dbReference type="EMBL" id="RLK00601.1"/>
    </source>
</evidence>